<keyword evidence="2" id="KW-1185">Reference proteome</keyword>
<reference evidence="1" key="1">
    <citation type="submission" date="2020-08" db="EMBL/GenBank/DDBJ databases">
        <title>Multicomponent nature underlies the extraordinary mechanical properties of spider dragline silk.</title>
        <authorList>
            <person name="Kono N."/>
            <person name="Nakamura H."/>
            <person name="Mori M."/>
            <person name="Yoshida Y."/>
            <person name="Ohtoshi R."/>
            <person name="Malay A.D."/>
            <person name="Moran D.A.P."/>
            <person name="Tomita M."/>
            <person name="Numata K."/>
            <person name="Arakawa K."/>
        </authorList>
    </citation>
    <scope>NUCLEOTIDE SEQUENCE</scope>
</reference>
<organism evidence="1 2">
    <name type="scientific">Nephila pilipes</name>
    <name type="common">Giant wood spider</name>
    <name type="synonym">Nephila maculata</name>
    <dbReference type="NCBI Taxonomy" id="299642"/>
    <lineage>
        <taxon>Eukaryota</taxon>
        <taxon>Metazoa</taxon>
        <taxon>Ecdysozoa</taxon>
        <taxon>Arthropoda</taxon>
        <taxon>Chelicerata</taxon>
        <taxon>Arachnida</taxon>
        <taxon>Araneae</taxon>
        <taxon>Araneomorphae</taxon>
        <taxon>Entelegynae</taxon>
        <taxon>Araneoidea</taxon>
        <taxon>Nephilidae</taxon>
        <taxon>Nephila</taxon>
    </lineage>
</organism>
<protein>
    <submittedName>
        <fullName evidence="1">Uncharacterized protein</fullName>
    </submittedName>
</protein>
<dbReference type="Proteomes" id="UP000887013">
    <property type="component" value="Unassembled WGS sequence"/>
</dbReference>
<sequence>MTVLGQRSWEGGNAASPCFSRLKYPNNGRQGWGRGCLMKNMTNPLTKRGCSPAISRKGGHGHPQGGVGGDPVSLSVRCLGNASSPLSASNNVGPTKLDIYLISGLWDIGYCDPKSYRDVFARR</sequence>
<name>A0A8X6MQX2_NEPPI</name>
<dbReference type="EMBL" id="BMAW01049878">
    <property type="protein sequence ID" value="GFS72934.1"/>
    <property type="molecule type" value="Genomic_DNA"/>
</dbReference>
<gene>
    <name evidence="1" type="ORF">NPIL_530181</name>
</gene>
<dbReference type="OrthoDB" id="10442865at2759"/>
<evidence type="ECO:0000313" key="2">
    <source>
        <dbReference type="Proteomes" id="UP000887013"/>
    </source>
</evidence>
<dbReference type="AlphaFoldDB" id="A0A8X6MQX2"/>
<evidence type="ECO:0000313" key="1">
    <source>
        <dbReference type="EMBL" id="GFS72934.1"/>
    </source>
</evidence>
<comment type="caution">
    <text evidence="1">The sequence shown here is derived from an EMBL/GenBank/DDBJ whole genome shotgun (WGS) entry which is preliminary data.</text>
</comment>
<proteinExistence type="predicted"/>
<accession>A0A8X6MQX2</accession>